<dbReference type="CDD" id="cd09917">
    <property type="entry name" value="F-box_SF"/>
    <property type="match status" value="1"/>
</dbReference>
<gene>
    <name evidence="2" type="ORF">EIP91_003551</name>
</gene>
<reference evidence="2 3" key="1">
    <citation type="submission" date="2018-11" db="EMBL/GenBank/DDBJ databases">
        <title>Genome assembly of Steccherinum ochraceum LE-BIN_3174, the white-rot fungus of the Steccherinaceae family (The Residual Polyporoid clade, Polyporales, Basidiomycota).</title>
        <authorList>
            <person name="Fedorova T.V."/>
            <person name="Glazunova O.A."/>
            <person name="Landesman E.O."/>
            <person name="Moiseenko K.V."/>
            <person name="Psurtseva N.V."/>
            <person name="Savinova O.S."/>
            <person name="Shakhova N.V."/>
            <person name="Tyazhelova T.V."/>
            <person name="Vasina D.V."/>
        </authorList>
    </citation>
    <scope>NUCLEOTIDE SEQUENCE [LARGE SCALE GENOMIC DNA]</scope>
    <source>
        <strain evidence="2 3">LE-BIN_3174</strain>
    </source>
</reference>
<dbReference type="Gene3D" id="3.80.10.10">
    <property type="entry name" value="Ribonuclease Inhibitor"/>
    <property type="match status" value="1"/>
</dbReference>
<accession>A0A4V2MW46</accession>
<dbReference type="InterPro" id="IPR036047">
    <property type="entry name" value="F-box-like_dom_sf"/>
</dbReference>
<dbReference type="Pfam" id="PF12937">
    <property type="entry name" value="F-box-like"/>
    <property type="match status" value="1"/>
</dbReference>
<dbReference type="STRING" id="92696.A0A4V2MW46"/>
<evidence type="ECO:0000313" key="3">
    <source>
        <dbReference type="Proteomes" id="UP000292702"/>
    </source>
</evidence>
<dbReference type="OrthoDB" id="2746920at2759"/>
<evidence type="ECO:0000313" key="2">
    <source>
        <dbReference type="EMBL" id="TCD64847.1"/>
    </source>
</evidence>
<dbReference type="InterPro" id="IPR032675">
    <property type="entry name" value="LRR_dom_sf"/>
</dbReference>
<proteinExistence type="predicted"/>
<dbReference type="Proteomes" id="UP000292702">
    <property type="component" value="Unassembled WGS sequence"/>
</dbReference>
<evidence type="ECO:0000259" key="1">
    <source>
        <dbReference type="Pfam" id="PF12937"/>
    </source>
</evidence>
<organism evidence="2 3">
    <name type="scientific">Steccherinum ochraceum</name>
    <dbReference type="NCBI Taxonomy" id="92696"/>
    <lineage>
        <taxon>Eukaryota</taxon>
        <taxon>Fungi</taxon>
        <taxon>Dikarya</taxon>
        <taxon>Basidiomycota</taxon>
        <taxon>Agaricomycotina</taxon>
        <taxon>Agaricomycetes</taxon>
        <taxon>Polyporales</taxon>
        <taxon>Steccherinaceae</taxon>
        <taxon>Steccherinum</taxon>
    </lineage>
</organism>
<dbReference type="SUPFAM" id="SSF81383">
    <property type="entry name" value="F-box domain"/>
    <property type="match status" value="1"/>
</dbReference>
<keyword evidence="3" id="KW-1185">Reference proteome</keyword>
<sequence length="488" mass="56106">MPHMHHGYDLLAYLKEVRTDLYKEDVEVSPTSSTSYDVHMEEEFAPPSPLQSHRSTPILCSQATLPVHLISYILRFLDPPDDADTLLACMQTCRLWYLPAQMRLYKSIVVKDERSLFLLWDKLCTLPHLRRRVKEIRVRDSKTAWFRNSPFHSSWDNPLWLFSTPSRLAPLVPSVKLLSFEQIDWHKLRLREDPPSLRWLSQWTTFSSLQQVKLSSCAFSCFREFEMVMMSLPVLDHLNLDAVTWGDRSAATADALRADSRRERLAFEALTIGRQCDMNSIVMWILATSTLGRIKRLEILAGHESDPEVVVPFITRFCDTLEYLTVGCNGMAQSLSSVVVVYTDFHNWPRLHTLHLVLGSMAVENVGWTLISLSRAMPTLPSSHTHCPFKQCSPQLPCTICSSSVSVTSIRRVVFELFLASPRELDNPLWDQIVWIMTNLVANGRGVRKIVFIQRGSMPYVQADYVIKMRMGSFLSQILEVVTEWDER</sequence>
<dbReference type="InterPro" id="IPR001810">
    <property type="entry name" value="F-box_dom"/>
</dbReference>
<dbReference type="AlphaFoldDB" id="A0A4V2MW46"/>
<name>A0A4V2MW46_9APHY</name>
<protein>
    <recommendedName>
        <fullName evidence="1">F-box domain-containing protein</fullName>
    </recommendedName>
</protein>
<comment type="caution">
    <text evidence="2">The sequence shown here is derived from an EMBL/GenBank/DDBJ whole genome shotgun (WGS) entry which is preliminary data.</text>
</comment>
<dbReference type="EMBL" id="RWJN01000211">
    <property type="protein sequence ID" value="TCD64847.1"/>
    <property type="molecule type" value="Genomic_DNA"/>
</dbReference>
<feature type="domain" description="F-box" evidence="1">
    <location>
        <begin position="64"/>
        <end position="109"/>
    </location>
</feature>